<dbReference type="SUPFAM" id="SSF51735">
    <property type="entry name" value="NAD(P)-binding Rossmann-fold domains"/>
    <property type="match status" value="1"/>
</dbReference>
<reference evidence="6" key="3">
    <citation type="submission" date="2015-06" db="UniProtKB">
        <authorList>
            <consortium name="EnsemblMetazoa"/>
        </authorList>
    </citation>
    <scope>IDENTIFICATION</scope>
</reference>
<dbReference type="PANTHER" id="PTHR42840:SF3">
    <property type="entry name" value="BINDING ROSSMANN FOLD OXIDOREDUCTASE, PUTATIVE (AFU_ORTHOLOGUE AFUA_2G10240)-RELATED"/>
    <property type="match status" value="1"/>
</dbReference>
<protein>
    <recommendedName>
        <fullName evidence="8">Gfo/Idh/MocA-like oxidoreductase N-terminal domain-containing protein</fullName>
    </recommendedName>
</protein>
<dbReference type="GO" id="GO:0000166">
    <property type="term" value="F:nucleotide binding"/>
    <property type="evidence" value="ECO:0007669"/>
    <property type="project" value="InterPro"/>
</dbReference>
<evidence type="ECO:0000313" key="6">
    <source>
        <dbReference type="EnsemblMetazoa" id="CapteP159099"/>
    </source>
</evidence>
<name>R7TXW2_CAPTE</name>
<dbReference type="Pfam" id="PF01408">
    <property type="entry name" value="GFO_IDH_MocA"/>
    <property type="match status" value="1"/>
</dbReference>
<dbReference type="Pfam" id="PF22725">
    <property type="entry name" value="GFO_IDH_MocA_C3"/>
    <property type="match status" value="1"/>
</dbReference>
<evidence type="ECO:0008006" key="8">
    <source>
        <dbReference type="Google" id="ProtNLM"/>
    </source>
</evidence>
<dbReference type="EnsemblMetazoa" id="CapteT159099">
    <property type="protein sequence ID" value="CapteP159099"/>
    <property type="gene ID" value="CapteG159099"/>
</dbReference>
<dbReference type="Gene3D" id="3.30.360.10">
    <property type="entry name" value="Dihydrodipicolinate Reductase, domain 2"/>
    <property type="match status" value="1"/>
</dbReference>
<accession>R7TXW2</accession>
<dbReference type="EMBL" id="KB307920">
    <property type="protein sequence ID" value="ELT98452.1"/>
    <property type="molecule type" value="Genomic_DNA"/>
</dbReference>
<evidence type="ECO:0000256" key="1">
    <source>
        <dbReference type="ARBA" id="ARBA00010928"/>
    </source>
</evidence>
<dbReference type="OrthoDB" id="64915at2759"/>
<keyword evidence="2" id="KW-0560">Oxidoreductase</keyword>
<dbReference type="EMBL" id="AMQN01002049">
    <property type="status" value="NOT_ANNOTATED_CDS"/>
    <property type="molecule type" value="Genomic_DNA"/>
</dbReference>
<proteinExistence type="inferred from homology"/>
<dbReference type="STRING" id="283909.R7TXW2"/>
<dbReference type="Gene3D" id="3.40.50.720">
    <property type="entry name" value="NAD(P)-binding Rossmann-like Domain"/>
    <property type="match status" value="1"/>
</dbReference>
<sequence length="337" mass="36951">MAGIAIFGMGRAGLIHFKNAISNPRIRLHYVVDMDTSKAKDIVDVYNLGEAVKVLSPDDAAVVFVDERVNSVIICTPTFAHEEIVLKALQNGRAVFCEKPISENAEGIRAAYDVASKAGKPLLCSFNRRFDPSVSSLREKVKAGGIGQVYSIRTCSRDNPVPSMEYLKISGGIFHDCAVHDIDMACWILGQYPCSVYTMAHAHDKDIAAMGDVDTVAIVMKYPSGAIVTIELSRHALYGYDQRLEVFGSEGMLISENQRPNELQHHSVTGCQSLPMKYSFPQRYAESYIAALDHFVDIIEGKCSVEVTKDETLNVSRIASACEESLKTGKAISLSFS</sequence>
<dbReference type="AlphaFoldDB" id="R7TXW2"/>
<reference evidence="5 7" key="2">
    <citation type="journal article" date="2013" name="Nature">
        <title>Insights into bilaterian evolution from three spiralian genomes.</title>
        <authorList>
            <person name="Simakov O."/>
            <person name="Marletaz F."/>
            <person name="Cho S.J."/>
            <person name="Edsinger-Gonzales E."/>
            <person name="Havlak P."/>
            <person name="Hellsten U."/>
            <person name="Kuo D.H."/>
            <person name="Larsson T."/>
            <person name="Lv J."/>
            <person name="Arendt D."/>
            <person name="Savage R."/>
            <person name="Osoegawa K."/>
            <person name="de Jong P."/>
            <person name="Grimwood J."/>
            <person name="Chapman J.A."/>
            <person name="Shapiro H."/>
            <person name="Aerts A."/>
            <person name="Otillar R.P."/>
            <person name="Terry A.Y."/>
            <person name="Boore J.L."/>
            <person name="Grigoriev I.V."/>
            <person name="Lindberg D.R."/>
            <person name="Seaver E.C."/>
            <person name="Weisblat D.A."/>
            <person name="Putnam N.H."/>
            <person name="Rokhsar D.S."/>
        </authorList>
    </citation>
    <scope>NUCLEOTIDE SEQUENCE</scope>
    <source>
        <strain evidence="5 7">I ESC-2004</strain>
    </source>
</reference>
<dbReference type="InterPro" id="IPR036291">
    <property type="entry name" value="NAD(P)-bd_dom_sf"/>
</dbReference>
<dbReference type="InterPro" id="IPR000683">
    <property type="entry name" value="Gfo/Idh/MocA-like_OxRdtase_N"/>
</dbReference>
<feature type="domain" description="GFO/IDH/MocA-like oxidoreductase" evidence="4">
    <location>
        <begin position="136"/>
        <end position="253"/>
    </location>
</feature>
<feature type="domain" description="Gfo/Idh/MocA-like oxidoreductase N-terminal" evidence="3">
    <location>
        <begin position="4"/>
        <end position="122"/>
    </location>
</feature>
<keyword evidence="7" id="KW-1185">Reference proteome</keyword>
<comment type="similarity">
    <text evidence="1">Belongs to the Gfo/Idh/MocA family.</text>
</comment>
<dbReference type="OMA" id="FLERYMQ"/>
<dbReference type="InterPro" id="IPR055170">
    <property type="entry name" value="GFO_IDH_MocA-like_dom"/>
</dbReference>
<evidence type="ECO:0000313" key="5">
    <source>
        <dbReference type="EMBL" id="ELT98452.1"/>
    </source>
</evidence>
<dbReference type="SUPFAM" id="SSF55347">
    <property type="entry name" value="Glyceraldehyde-3-phosphate dehydrogenase-like, C-terminal domain"/>
    <property type="match status" value="1"/>
</dbReference>
<dbReference type="Proteomes" id="UP000014760">
    <property type="component" value="Unassembled WGS sequence"/>
</dbReference>
<dbReference type="GO" id="GO:0006740">
    <property type="term" value="P:NADPH regeneration"/>
    <property type="evidence" value="ECO:0007669"/>
    <property type="project" value="TreeGrafter"/>
</dbReference>
<evidence type="ECO:0000259" key="4">
    <source>
        <dbReference type="Pfam" id="PF22725"/>
    </source>
</evidence>
<dbReference type="PANTHER" id="PTHR42840">
    <property type="entry name" value="NAD(P)-BINDING ROSSMANN-FOLD SUPERFAMILY PROTEIN-RELATED"/>
    <property type="match status" value="1"/>
</dbReference>
<dbReference type="GO" id="GO:0005737">
    <property type="term" value="C:cytoplasm"/>
    <property type="evidence" value="ECO:0007669"/>
    <property type="project" value="TreeGrafter"/>
</dbReference>
<reference evidence="7" key="1">
    <citation type="submission" date="2012-12" db="EMBL/GenBank/DDBJ databases">
        <authorList>
            <person name="Hellsten U."/>
            <person name="Grimwood J."/>
            <person name="Chapman J.A."/>
            <person name="Shapiro H."/>
            <person name="Aerts A."/>
            <person name="Otillar R.P."/>
            <person name="Terry A.Y."/>
            <person name="Boore J.L."/>
            <person name="Simakov O."/>
            <person name="Marletaz F."/>
            <person name="Cho S.-J."/>
            <person name="Edsinger-Gonzales E."/>
            <person name="Havlak P."/>
            <person name="Kuo D.-H."/>
            <person name="Larsson T."/>
            <person name="Lv J."/>
            <person name="Arendt D."/>
            <person name="Savage R."/>
            <person name="Osoegawa K."/>
            <person name="de Jong P."/>
            <person name="Lindberg D.R."/>
            <person name="Seaver E.C."/>
            <person name="Weisblat D.A."/>
            <person name="Putnam N.H."/>
            <person name="Grigoriev I.V."/>
            <person name="Rokhsar D.S."/>
        </authorList>
    </citation>
    <scope>NUCLEOTIDE SEQUENCE</scope>
    <source>
        <strain evidence="7">I ESC-2004</strain>
    </source>
</reference>
<organism evidence="5">
    <name type="scientific">Capitella teleta</name>
    <name type="common">Polychaete worm</name>
    <dbReference type="NCBI Taxonomy" id="283909"/>
    <lineage>
        <taxon>Eukaryota</taxon>
        <taxon>Metazoa</taxon>
        <taxon>Spiralia</taxon>
        <taxon>Lophotrochozoa</taxon>
        <taxon>Annelida</taxon>
        <taxon>Polychaeta</taxon>
        <taxon>Sedentaria</taxon>
        <taxon>Scolecida</taxon>
        <taxon>Capitellidae</taxon>
        <taxon>Capitella</taxon>
    </lineage>
</organism>
<dbReference type="HOGENOM" id="CLU_023194_0_2_1"/>
<dbReference type="GO" id="GO:0016491">
    <property type="term" value="F:oxidoreductase activity"/>
    <property type="evidence" value="ECO:0007669"/>
    <property type="project" value="UniProtKB-KW"/>
</dbReference>
<gene>
    <name evidence="5" type="ORF">CAPTEDRAFT_159099</name>
</gene>
<evidence type="ECO:0000259" key="3">
    <source>
        <dbReference type="Pfam" id="PF01408"/>
    </source>
</evidence>
<evidence type="ECO:0000256" key="2">
    <source>
        <dbReference type="ARBA" id="ARBA00023002"/>
    </source>
</evidence>
<evidence type="ECO:0000313" key="7">
    <source>
        <dbReference type="Proteomes" id="UP000014760"/>
    </source>
</evidence>